<dbReference type="CDD" id="cd00109">
    <property type="entry name" value="Kunitz-type"/>
    <property type="match status" value="1"/>
</dbReference>
<reference evidence="6 7" key="1">
    <citation type="submission" date="2014-03" db="EMBL/GenBank/DDBJ databases">
        <title>Draft genome of the hookworm Oesophagostomum dentatum.</title>
        <authorList>
            <person name="Mitreva M."/>
        </authorList>
    </citation>
    <scope>NUCLEOTIDE SEQUENCE [LARGE SCALE GENOMIC DNA]</scope>
    <source>
        <strain evidence="6 7">OD-Hann</strain>
    </source>
</reference>
<dbReference type="GO" id="GO:0005615">
    <property type="term" value="C:extracellular space"/>
    <property type="evidence" value="ECO:0007669"/>
    <property type="project" value="TreeGrafter"/>
</dbReference>
<dbReference type="PROSITE" id="PS00280">
    <property type="entry name" value="BPTI_KUNITZ_1"/>
    <property type="match status" value="1"/>
</dbReference>
<dbReference type="Pfam" id="PF00014">
    <property type="entry name" value="Kunitz_BPTI"/>
    <property type="match status" value="1"/>
</dbReference>
<evidence type="ECO:0000256" key="2">
    <source>
        <dbReference type="ARBA" id="ARBA00022525"/>
    </source>
</evidence>
<dbReference type="SMART" id="SM00131">
    <property type="entry name" value="KU"/>
    <property type="match status" value="1"/>
</dbReference>
<dbReference type="PANTHER" id="PTHR45938">
    <property type="entry name" value="ACP24A4-RELATED"/>
    <property type="match status" value="1"/>
</dbReference>
<proteinExistence type="predicted"/>
<evidence type="ECO:0000259" key="5">
    <source>
        <dbReference type="PROSITE" id="PS50279"/>
    </source>
</evidence>
<dbReference type="GO" id="GO:0050431">
    <property type="term" value="F:transforming growth factor beta binding"/>
    <property type="evidence" value="ECO:0007669"/>
    <property type="project" value="TreeGrafter"/>
</dbReference>
<dbReference type="Gene3D" id="4.10.410.10">
    <property type="entry name" value="Pancreatic trypsin inhibitor Kunitz domain"/>
    <property type="match status" value="1"/>
</dbReference>
<evidence type="ECO:0000256" key="4">
    <source>
        <dbReference type="ARBA" id="ARBA00023157"/>
    </source>
</evidence>
<evidence type="ECO:0000256" key="3">
    <source>
        <dbReference type="ARBA" id="ARBA00022729"/>
    </source>
</evidence>
<keyword evidence="7" id="KW-1185">Reference proteome</keyword>
<evidence type="ECO:0000313" key="6">
    <source>
        <dbReference type="EMBL" id="KHJ95482.1"/>
    </source>
</evidence>
<dbReference type="InterPro" id="IPR020901">
    <property type="entry name" value="Prtase_inh_Kunz-CS"/>
</dbReference>
<feature type="domain" description="BPTI/Kunitz inhibitor" evidence="5">
    <location>
        <begin position="10"/>
        <end position="60"/>
    </location>
</feature>
<comment type="subcellular location">
    <subcellularLocation>
        <location evidence="1">Secreted</location>
    </subcellularLocation>
</comment>
<evidence type="ECO:0000256" key="1">
    <source>
        <dbReference type="ARBA" id="ARBA00004613"/>
    </source>
</evidence>
<keyword evidence="2" id="KW-0964">Secreted</keyword>
<dbReference type="GO" id="GO:0048019">
    <property type="term" value="F:receptor antagonist activity"/>
    <property type="evidence" value="ECO:0007669"/>
    <property type="project" value="TreeGrafter"/>
</dbReference>
<dbReference type="OrthoDB" id="4473401at2759"/>
<dbReference type="InterPro" id="IPR036880">
    <property type="entry name" value="Kunitz_BPTI_sf"/>
</dbReference>
<dbReference type="PANTHER" id="PTHR45938:SF11">
    <property type="entry name" value="WAP, KAZAL, IMMUNOGLOBULIN, KUNITZ AND NTR DOMAIN-CONTAINING PROTEIN 2-LIKE"/>
    <property type="match status" value="1"/>
</dbReference>
<accession>A0A0B1TI28</accession>
<evidence type="ECO:0000313" key="7">
    <source>
        <dbReference type="Proteomes" id="UP000053660"/>
    </source>
</evidence>
<dbReference type="GO" id="GO:0004867">
    <property type="term" value="F:serine-type endopeptidase inhibitor activity"/>
    <property type="evidence" value="ECO:0007669"/>
    <property type="project" value="InterPro"/>
</dbReference>
<keyword evidence="3" id="KW-0732">Signal</keyword>
<keyword evidence="4" id="KW-1015">Disulfide bond</keyword>
<name>A0A0B1TI28_OESDE</name>
<dbReference type="EMBL" id="KN549952">
    <property type="protein sequence ID" value="KHJ95482.1"/>
    <property type="molecule type" value="Genomic_DNA"/>
</dbReference>
<dbReference type="Proteomes" id="UP000053660">
    <property type="component" value="Unassembled WGS sequence"/>
</dbReference>
<organism evidence="6 7">
    <name type="scientific">Oesophagostomum dentatum</name>
    <name type="common">Nodular worm</name>
    <dbReference type="NCBI Taxonomy" id="61180"/>
    <lineage>
        <taxon>Eukaryota</taxon>
        <taxon>Metazoa</taxon>
        <taxon>Ecdysozoa</taxon>
        <taxon>Nematoda</taxon>
        <taxon>Chromadorea</taxon>
        <taxon>Rhabditida</taxon>
        <taxon>Rhabditina</taxon>
        <taxon>Rhabditomorpha</taxon>
        <taxon>Strongyloidea</taxon>
        <taxon>Strongylidae</taxon>
        <taxon>Oesophagostomum</taxon>
    </lineage>
</organism>
<dbReference type="SUPFAM" id="SSF57362">
    <property type="entry name" value="BPTI-like"/>
    <property type="match status" value="1"/>
</dbReference>
<protein>
    <submittedName>
        <fullName evidence="6">Kunitz/Bovine pancreatic trypsin inhibitor domain protein</fullName>
    </submittedName>
</protein>
<dbReference type="PROSITE" id="PS50279">
    <property type="entry name" value="BPTI_KUNITZ_2"/>
    <property type="match status" value="1"/>
</dbReference>
<dbReference type="AlphaFoldDB" id="A0A0B1TI28"/>
<dbReference type="InterPro" id="IPR002223">
    <property type="entry name" value="Kunitz_BPTI"/>
</dbReference>
<sequence>MVSFLISDRCTLIVIQGLCTAYVQRFVYDPTLNACIPFNYGGCGTNDYYFISVEECRTACIFRRNSAIQSQWNPSPYKKR</sequence>
<gene>
    <name evidence="6" type="ORF">OESDEN_04569</name>
</gene>